<keyword evidence="2" id="KW-1185">Reference proteome</keyword>
<dbReference type="EMBL" id="JAEHOE010000167">
    <property type="protein sequence ID" value="KAG2483754.1"/>
    <property type="molecule type" value="Genomic_DNA"/>
</dbReference>
<accession>A0A835XPD8</accession>
<proteinExistence type="predicted"/>
<organism evidence="1 2">
    <name type="scientific">Edaphochlamys debaryana</name>
    <dbReference type="NCBI Taxonomy" id="47281"/>
    <lineage>
        <taxon>Eukaryota</taxon>
        <taxon>Viridiplantae</taxon>
        <taxon>Chlorophyta</taxon>
        <taxon>core chlorophytes</taxon>
        <taxon>Chlorophyceae</taxon>
        <taxon>CS clade</taxon>
        <taxon>Chlamydomonadales</taxon>
        <taxon>Chlamydomonadales incertae sedis</taxon>
        <taxon>Edaphochlamys</taxon>
    </lineage>
</organism>
<gene>
    <name evidence="1" type="ORF">HYH03_017409</name>
</gene>
<dbReference type="AlphaFoldDB" id="A0A835XPD8"/>
<evidence type="ECO:0000313" key="1">
    <source>
        <dbReference type="EMBL" id="KAG2483754.1"/>
    </source>
</evidence>
<reference evidence="1" key="1">
    <citation type="journal article" date="2020" name="bioRxiv">
        <title>Comparative genomics of Chlamydomonas.</title>
        <authorList>
            <person name="Craig R.J."/>
            <person name="Hasan A.R."/>
            <person name="Ness R.W."/>
            <person name="Keightley P.D."/>
        </authorList>
    </citation>
    <scope>NUCLEOTIDE SEQUENCE</scope>
    <source>
        <strain evidence="1">CCAP 11/70</strain>
    </source>
</reference>
<evidence type="ECO:0000313" key="2">
    <source>
        <dbReference type="Proteomes" id="UP000612055"/>
    </source>
</evidence>
<sequence length="129" mass="14583">MWKTINVGRNIQALAANVPLTFLENAWGSLDINSAETGRPGDRTLILDEVDRTMSRNMLAFQIKKALLSIDLFNNIDRRVSYLYPPWVSPQNEAAFKKYGEEMQQEAIQAQLEWERNRAAAGLPSTAAE</sequence>
<protein>
    <submittedName>
        <fullName evidence="1">Uncharacterized protein</fullName>
    </submittedName>
</protein>
<dbReference type="Proteomes" id="UP000612055">
    <property type="component" value="Unassembled WGS sequence"/>
</dbReference>
<comment type="caution">
    <text evidence="1">The sequence shown here is derived from an EMBL/GenBank/DDBJ whole genome shotgun (WGS) entry which is preliminary data.</text>
</comment>
<name>A0A835XPD8_9CHLO</name>